<dbReference type="EMBL" id="NRSD01000031">
    <property type="protein sequence ID" value="MBK1646689.1"/>
    <property type="molecule type" value="Genomic_DNA"/>
</dbReference>
<comment type="caution">
    <text evidence="2">The sequence shown here is derived from an EMBL/GenBank/DDBJ whole genome shotgun (WGS) entry which is preliminary data.</text>
</comment>
<feature type="domain" description="AAA+ ATPase" evidence="1">
    <location>
        <begin position="441"/>
        <end position="570"/>
    </location>
</feature>
<dbReference type="SMART" id="SM00382">
    <property type="entry name" value="AAA"/>
    <property type="match status" value="2"/>
</dbReference>
<dbReference type="CDD" id="cd19481">
    <property type="entry name" value="RecA-like_protease"/>
    <property type="match status" value="1"/>
</dbReference>
<accession>A0A9X0WLQ1</accession>
<sequence>MSGSRLLQFLGVPDLSPDATHIPDIHQRLVARRDDVGRFDGRFGEALDRSLEQFASQVGLSVTEQRVLGFATLLSLRPCLAKLAAKAFGELEHVGLVNVSARILGASDAAMRTALAPNGTLLRSGLVSTNRNSRVRLHEHFELLPGVVEALCGGEDTIDALLSRWVPVAAPPTLSLRDYPYLRLAAGLTRKTLAAGLRAQTVGVNILLYGPPGSGKSELARVLAAALDVALYAVPCADEQGDPLDGAKRMRGYRLAQNVLAHREDALLLFDEVEDAFPTQLSIHLGNADLTKGWINDALETNPRPTIWVCNGLAGFDEAYVRRFTQVIEVGLPPLPVRKRMIVSQTRRLGISADWCMRAAAHPGLSPALLCQAVRTVASAGYRRVPQREAALDTLLNASLNAMGQGRLPSRTRNDVLDYRPEYLNADQDLLALLRSLQRDPRGRLVLSGPPGTGKTAFGAYVARTLKRPVLLKRASDLLSAFVGGSEQQIAGLFEEASASRAVLLLDEADSFLRDRRFARQAWEVTQVNELLVQLESYDGLFIASTNLFESFDAAALRRFDLKIRFGYLRPEQAWLLFRVTLRQAGQRLTQSQWWQNRLAALDTLTPGTFATVMRRQRLLQQPLTPQRLLDALIAEVSGAETTLARPMGFMANL</sequence>
<keyword evidence="3" id="KW-1185">Reference proteome</keyword>
<dbReference type="SUPFAM" id="SSF52540">
    <property type="entry name" value="P-loop containing nucleoside triphosphate hydrolases"/>
    <property type="match status" value="2"/>
</dbReference>
<reference evidence="2 3" key="1">
    <citation type="journal article" date="2020" name="Microorganisms">
        <title>Osmotic Adaptation and Compatible Solute Biosynthesis of Phototrophic Bacteria as Revealed from Genome Analyses.</title>
        <authorList>
            <person name="Imhoff J.F."/>
            <person name="Rahn T."/>
            <person name="Kunzel S."/>
            <person name="Keller A."/>
            <person name="Neulinger S.C."/>
        </authorList>
    </citation>
    <scope>NUCLEOTIDE SEQUENCE [LARGE SCALE GENOMIC DNA]</scope>
    <source>
        <strain evidence="2 3">DSM 21303</strain>
    </source>
</reference>
<dbReference type="GO" id="GO:0016887">
    <property type="term" value="F:ATP hydrolysis activity"/>
    <property type="evidence" value="ECO:0007669"/>
    <property type="project" value="InterPro"/>
</dbReference>
<dbReference type="CDD" id="cd00009">
    <property type="entry name" value="AAA"/>
    <property type="match status" value="1"/>
</dbReference>
<protein>
    <submittedName>
        <fullName evidence="2">AAA family ATPase</fullName>
    </submittedName>
</protein>
<name>A0A9X0WLQ1_9GAMM</name>
<evidence type="ECO:0000313" key="2">
    <source>
        <dbReference type="EMBL" id="MBK1646689.1"/>
    </source>
</evidence>
<evidence type="ECO:0000259" key="1">
    <source>
        <dbReference type="SMART" id="SM00382"/>
    </source>
</evidence>
<dbReference type="PANTHER" id="PTHR23077">
    <property type="entry name" value="AAA-FAMILY ATPASE"/>
    <property type="match status" value="1"/>
</dbReference>
<dbReference type="InterPro" id="IPR003959">
    <property type="entry name" value="ATPase_AAA_core"/>
</dbReference>
<dbReference type="InterPro" id="IPR003593">
    <property type="entry name" value="AAA+_ATPase"/>
</dbReference>
<dbReference type="Pfam" id="PF00004">
    <property type="entry name" value="AAA"/>
    <property type="match status" value="2"/>
</dbReference>
<dbReference type="GO" id="GO:0005524">
    <property type="term" value="F:ATP binding"/>
    <property type="evidence" value="ECO:0007669"/>
    <property type="project" value="InterPro"/>
</dbReference>
<dbReference type="AlphaFoldDB" id="A0A9X0WLQ1"/>
<dbReference type="Proteomes" id="UP001138802">
    <property type="component" value="Unassembled WGS sequence"/>
</dbReference>
<dbReference type="InterPro" id="IPR050168">
    <property type="entry name" value="AAA_ATPase_domain"/>
</dbReference>
<dbReference type="Gene3D" id="3.40.50.300">
    <property type="entry name" value="P-loop containing nucleotide triphosphate hydrolases"/>
    <property type="match status" value="2"/>
</dbReference>
<organism evidence="2 3">
    <name type="scientific">Thiocapsa imhoffii</name>
    <dbReference type="NCBI Taxonomy" id="382777"/>
    <lineage>
        <taxon>Bacteria</taxon>
        <taxon>Pseudomonadati</taxon>
        <taxon>Pseudomonadota</taxon>
        <taxon>Gammaproteobacteria</taxon>
        <taxon>Chromatiales</taxon>
        <taxon>Chromatiaceae</taxon>
        <taxon>Thiocapsa</taxon>
    </lineage>
</organism>
<feature type="domain" description="AAA+ ATPase" evidence="1">
    <location>
        <begin position="202"/>
        <end position="334"/>
    </location>
</feature>
<gene>
    <name evidence="2" type="ORF">CKO25_19005</name>
</gene>
<dbReference type="InterPro" id="IPR027417">
    <property type="entry name" value="P-loop_NTPase"/>
</dbReference>
<proteinExistence type="predicted"/>
<evidence type="ECO:0000313" key="3">
    <source>
        <dbReference type="Proteomes" id="UP001138802"/>
    </source>
</evidence>